<dbReference type="GO" id="GO:0009279">
    <property type="term" value="C:cell outer membrane"/>
    <property type="evidence" value="ECO:0007669"/>
    <property type="project" value="UniProtKB-SubCell"/>
</dbReference>
<dbReference type="NCBIfam" id="TIGR01844">
    <property type="entry name" value="type_I_sec_TolC"/>
    <property type="match status" value="1"/>
</dbReference>
<keyword evidence="6" id="KW-0472">Membrane</keyword>
<evidence type="ECO:0000256" key="7">
    <source>
        <dbReference type="ARBA" id="ARBA00023237"/>
    </source>
</evidence>
<feature type="chain" id="PRO_5005505776" evidence="8">
    <location>
        <begin position="37"/>
        <end position="451"/>
    </location>
</feature>
<dbReference type="PANTHER" id="PTHR30026">
    <property type="entry name" value="OUTER MEMBRANE PROTEIN TOLC"/>
    <property type="match status" value="1"/>
</dbReference>
<name>A0A0K6IPX1_9PROT</name>
<evidence type="ECO:0000256" key="1">
    <source>
        <dbReference type="ARBA" id="ARBA00004442"/>
    </source>
</evidence>
<dbReference type="EMBL" id="CYHH01000001">
    <property type="protein sequence ID" value="CUB05129.1"/>
    <property type="molecule type" value="Genomic_DNA"/>
</dbReference>
<keyword evidence="10" id="KW-1185">Reference proteome</keyword>
<feature type="signal peptide" evidence="8">
    <location>
        <begin position="1"/>
        <end position="36"/>
    </location>
</feature>
<evidence type="ECO:0000256" key="3">
    <source>
        <dbReference type="ARBA" id="ARBA00022448"/>
    </source>
</evidence>
<dbReference type="GO" id="GO:0015562">
    <property type="term" value="F:efflux transmembrane transporter activity"/>
    <property type="evidence" value="ECO:0007669"/>
    <property type="project" value="InterPro"/>
</dbReference>
<evidence type="ECO:0000256" key="2">
    <source>
        <dbReference type="ARBA" id="ARBA00007613"/>
    </source>
</evidence>
<keyword evidence="3" id="KW-0813">Transport</keyword>
<dbReference type="Pfam" id="PF02321">
    <property type="entry name" value="OEP"/>
    <property type="match status" value="2"/>
</dbReference>
<evidence type="ECO:0000256" key="4">
    <source>
        <dbReference type="ARBA" id="ARBA00022452"/>
    </source>
</evidence>
<dbReference type="AlphaFoldDB" id="A0A0K6IPX1"/>
<evidence type="ECO:0000256" key="8">
    <source>
        <dbReference type="SAM" id="SignalP"/>
    </source>
</evidence>
<gene>
    <name evidence="9" type="ORF">Ga0061068_101224</name>
</gene>
<comment type="similarity">
    <text evidence="2">Belongs to the outer membrane factor (OMF) (TC 1.B.17) family.</text>
</comment>
<reference evidence="10" key="1">
    <citation type="submission" date="2015-08" db="EMBL/GenBank/DDBJ databases">
        <authorList>
            <person name="Babu N.S."/>
            <person name="Beckwith C.J."/>
            <person name="Beseler K.G."/>
            <person name="Brison A."/>
            <person name="Carone J.V."/>
            <person name="Caskin T.P."/>
            <person name="Diamond M."/>
            <person name="Durham M.E."/>
            <person name="Foxe J.M."/>
            <person name="Go M."/>
            <person name="Henderson B.A."/>
            <person name="Jones I.B."/>
            <person name="McGettigan J.A."/>
            <person name="Micheletti S.J."/>
            <person name="Nasrallah M.E."/>
            <person name="Ortiz D."/>
            <person name="Piller C.R."/>
            <person name="Privatt S.R."/>
            <person name="Schneider S.L."/>
            <person name="Sharp S."/>
            <person name="Smith T.C."/>
            <person name="Stanton J.D."/>
            <person name="Ullery H.E."/>
            <person name="Wilson R.J."/>
            <person name="Serrano M.G."/>
            <person name="Buck G."/>
            <person name="Lee V."/>
            <person name="Wang Y."/>
            <person name="Carvalho R."/>
            <person name="Voegtly L."/>
            <person name="Shi R."/>
            <person name="Duckworth R."/>
            <person name="Johnson A."/>
            <person name="Loviza R."/>
            <person name="Walstead R."/>
            <person name="Shah Z."/>
            <person name="Kiflezghi M."/>
            <person name="Wade K."/>
            <person name="Ball S.L."/>
            <person name="Bradley K.W."/>
            <person name="Asai D.J."/>
            <person name="Bowman C.A."/>
            <person name="Russell D.A."/>
            <person name="Pope W.H."/>
            <person name="Jacobs-Sera D."/>
            <person name="Hendrix R.W."/>
            <person name="Hatfull G.F."/>
        </authorList>
    </citation>
    <scope>NUCLEOTIDE SEQUENCE [LARGE SCALE GENOMIC DNA]</scope>
    <source>
        <strain evidence="10">JCM 19170</strain>
    </source>
</reference>
<dbReference type="Gene3D" id="1.20.1600.10">
    <property type="entry name" value="Outer membrane efflux proteins (OEP)"/>
    <property type="match status" value="1"/>
</dbReference>
<protein>
    <submittedName>
        <fullName evidence="9">Type I secretion outer membrane protein, TolC family</fullName>
    </submittedName>
</protein>
<dbReference type="GO" id="GO:0015288">
    <property type="term" value="F:porin activity"/>
    <property type="evidence" value="ECO:0007669"/>
    <property type="project" value="TreeGrafter"/>
</dbReference>
<keyword evidence="7" id="KW-0998">Cell outer membrane</keyword>
<accession>A0A0K6IPX1</accession>
<dbReference type="InterPro" id="IPR051906">
    <property type="entry name" value="TolC-like"/>
</dbReference>
<dbReference type="RefSeq" id="WP_198288957.1">
    <property type="nucleotide sequence ID" value="NZ_CYHH01000001.1"/>
</dbReference>
<proteinExistence type="inferred from homology"/>
<dbReference type="InterPro" id="IPR003423">
    <property type="entry name" value="OMP_efflux"/>
</dbReference>
<evidence type="ECO:0000313" key="9">
    <source>
        <dbReference type="EMBL" id="CUB05129.1"/>
    </source>
</evidence>
<keyword evidence="5" id="KW-0812">Transmembrane</keyword>
<organism evidence="9 10">
    <name type="scientific">Tepidiphilus thermophilus</name>
    <dbReference type="NCBI Taxonomy" id="876478"/>
    <lineage>
        <taxon>Bacteria</taxon>
        <taxon>Pseudomonadati</taxon>
        <taxon>Pseudomonadota</taxon>
        <taxon>Hydrogenophilia</taxon>
        <taxon>Hydrogenophilales</taxon>
        <taxon>Hydrogenophilaceae</taxon>
        <taxon>Tepidiphilus</taxon>
    </lineage>
</organism>
<dbReference type="Proteomes" id="UP000182108">
    <property type="component" value="Unassembled WGS sequence"/>
</dbReference>
<dbReference type="PANTHER" id="PTHR30026:SF20">
    <property type="entry name" value="OUTER MEMBRANE PROTEIN TOLC"/>
    <property type="match status" value="1"/>
</dbReference>
<comment type="subcellular location">
    <subcellularLocation>
        <location evidence="1">Cell outer membrane</location>
    </subcellularLocation>
</comment>
<dbReference type="InterPro" id="IPR010130">
    <property type="entry name" value="T1SS_OMP_TolC"/>
</dbReference>
<evidence type="ECO:0000256" key="5">
    <source>
        <dbReference type="ARBA" id="ARBA00022692"/>
    </source>
</evidence>
<evidence type="ECO:0000256" key="6">
    <source>
        <dbReference type="ARBA" id="ARBA00023136"/>
    </source>
</evidence>
<keyword evidence="8" id="KW-0732">Signal</keyword>
<dbReference type="SUPFAM" id="SSF56954">
    <property type="entry name" value="Outer membrane efflux proteins (OEP)"/>
    <property type="match status" value="1"/>
</dbReference>
<sequence length="451" mass="48910">MSGSHARRRGAARTLLRRIALGMGAVAAFGAGAAQAADLLALYRQALVQDPSYAAARASMMAGQEKTVQGRALLLPNVALDANALHNRLEASELDKDYGSHQWTVRLTQPLFRLQNWAAAKQGELQTSLSDLQWAQAQQDVALRLAQAYFDVVAAQEAVAAADELRRAAGEQLQFAKKSFEVGTVTIVDVDEAQSRFDLADAQLIAAQNQLDVAQQALAAIVVDLPQKYAHLRPEVKLRGPDPAPMDPWVEAAQKDNFLVQQAMVSREIAQREVQRRRAGHLPSVDVVAQYGKSKDLSRFPPLQTETVESSQIGVQLTVPLYAGGAIQSQVREGAALLTKSEQDEEYAKRQAVLSARQAYLGLTSGLAQVKALEAALQSSLSNLASTKLGYEVGVRINVDVLNAMAQVADARTRLSRARYDTLMWQLRLKAAVGRLSEEDLAAVNALLAEE</sequence>
<evidence type="ECO:0000313" key="10">
    <source>
        <dbReference type="Proteomes" id="UP000182108"/>
    </source>
</evidence>
<keyword evidence="4" id="KW-1134">Transmembrane beta strand</keyword>
<dbReference type="GO" id="GO:1990281">
    <property type="term" value="C:efflux pump complex"/>
    <property type="evidence" value="ECO:0007669"/>
    <property type="project" value="TreeGrafter"/>
</dbReference>